<proteinExistence type="predicted"/>
<dbReference type="EMBL" id="JBEDUW010000005">
    <property type="protein sequence ID" value="KAK9928201.1"/>
    <property type="molecule type" value="Genomic_DNA"/>
</dbReference>
<dbReference type="Proteomes" id="UP001457282">
    <property type="component" value="Unassembled WGS sequence"/>
</dbReference>
<keyword evidence="2" id="KW-1185">Reference proteome</keyword>
<comment type="caution">
    <text evidence="1">The sequence shown here is derived from an EMBL/GenBank/DDBJ whole genome shotgun (WGS) entry which is preliminary data.</text>
</comment>
<sequence>MVQSSAWKDAYFRLRVIMNLIEIIVVEESKSYFVGSFDPNNLYFLGKKVHIRQIPDMSSPNFEGLRKERRIRTYREELVRVVTTIIPHDSDMFKILNRREYSHFQRLLSLDLTLSNDMWRVFGERNAIGNFSMSKAIKGQIGFVAIYENKAGDRFYKDGCVSIFNYWRNIAHHLNIPASSRRRDRAQPALPSHRSLAFKQTTVISPWTRAQIQAPITASMPSPHRNLPLLFFYDAEAAELSPAHCLLTSINQRTCSSSLTTVGVTSKLPAPPQALKLSLRFLVSAASLRPPPTSPPLKDPASCRDRSHLYGSIRPSASSFPSNPCGRYCLLCCLWSLAMRHTVQPPCIIYAVRR</sequence>
<reference evidence="1 2" key="1">
    <citation type="journal article" date="2023" name="G3 (Bethesda)">
        <title>A chromosome-length genome assembly and annotation of blackberry (Rubus argutus, cv. 'Hillquist').</title>
        <authorList>
            <person name="Bruna T."/>
            <person name="Aryal R."/>
            <person name="Dudchenko O."/>
            <person name="Sargent D.J."/>
            <person name="Mead D."/>
            <person name="Buti M."/>
            <person name="Cavallini A."/>
            <person name="Hytonen T."/>
            <person name="Andres J."/>
            <person name="Pham M."/>
            <person name="Weisz D."/>
            <person name="Mascagni F."/>
            <person name="Usai G."/>
            <person name="Natali L."/>
            <person name="Bassil N."/>
            <person name="Fernandez G.E."/>
            <person name="Lomsadze A."/>
            <person name="Armour M."/>
            <person name="Olukolu B."/>
            <person name="Poorten T."/>
            <person name="Britton C."/>
            <person name="Davik J."/>
            <person name="Ashrafi H."/>
            <person name="Aiden E.L."/>
            <person name="Borodovsky M."/>
            <person name="Worthington M."/>
        </authorList>
    </citation>
    <scope>NUCLEOTIDE SEQUENCE [LARGE SCALE GENOMIC DNA]</scope>
    <source>
        <strain evidence="1">PI 553951</strain>
    </source>
</reference>
<evidence type="ECO:0000313" key="1">
    <source>
        <dbReference type="EMBL" id="KAK9928201.1"/>
    </source>
</evidence>
<dbReference type="AlphaFoldDB" id="A0AAW1WUF4"/>
<gene>
    <name evidence="1" type="ORF">M0R45_025347</name>
</gene>
<accession>A0AAW1WUF4</accession>
<evidence type="ECO:0000313" key="2">
    <source>
        <dbReference type="Proteomes" id="UP001457282"/>
    </source>
</evidence>
<name>A0AAW1WUF4_RUBAR</name>
<protein>
    <submittedName>
        <fullName evidence="1">Uncharacterized protein</fullName>
    </submittedName>
</protein>
<organism evidence="1 2">
    <name type="scientific">Rubus argutus</name>
    <name type="common">Southern blackberry</name>
    <dbReference type="NCBI Taxonomy" id="59490"/>
    <lineage>
        <taxon>Eukaryota</taxon>
        <taxon>Viridiplantae</taxon>
        <taxon>Streptophyta</taxon>
        <taxon>Embryophyta</taxon>
        <taxon>Tracheophyta</taxon>
        <taxon>Spermatophyta</taxon>
        <taxon>Magnoliopsida</taxon>
        <taxon>eudicotyledons</taxon>
        <taxon>Gunneridae</taxon>
        <taxon>Pentapetalae</taxon>
        <taxon>rosids</taxon>
        <taxon>fabids</taxon>
        <taxon>Rosales</taxon>
        <taxon>Rosaceae</taxon>
        <taxon>Rosoideae</taxon>
        <taxon>Rosoideae incertae sedis</taxon>
        <taxon>Rubus</taxon>
    </lineage>
</organism>